<evidence type="ECO:0008006" key="3">
    <source>
        <dbReference type="Google" id="ProtNLM"/>
    </source>
</evidence>
<protein>
    <recommendedName>
        <fullName evidence="3">Exo-alpha-sialidase</fullName>
    </recommendedName>
</protein>
<evidence type="ECO:0000313" key="1">
    <source>
        <dbReference type="EMBL" id="PVG80735.1"/>
    </source>
</evidence>
<gene>
    <name evidence="1" type="ORF">DDE18_21555</name>
</gene>
<keyword evidence="2" id="KW-1185">Reference proteome</keyword>
<reference evidence="1 2" key="1">
    <citation type="submission" date="2018-04" db="EMBL/GenBank/DDBJ databases">
        <title>Genome of Nocardioides gansuensis WSJ-1.</title>
        <authorList>
            <person name="Wu S."/>
            <person name="Wang G."/>
        </authorList>
    </citation>
    <scope>NUCLEOTIDE SEQUENCE [LARGE SCALE GENOMIC DNA]</scope>
    <source>
        <strain evidence="1 2">WSJ-1</strain>
    </source>
</reference>
<evidence type="ECO:0000313" key="2">
    <source>
        <dbReference type="Proteomes" id="UP000246018"/>
    </source>
</evidence>
<proteinExistence type="predicted"/>
<dbReference type="EMBL" id="QDGZ01000014">
    <property type="protein sequence ID" value="PVG80735.1"/>
    <property type="molecule type" value="Genomic_DNA"/>
</dbReference>
<accession>A0A2T8F4U2</accession>
<sequence length="465" mass="49646">MASLPGAPRSSGRAAFVVVAVAACLLAGLAPALSLPVQARDRVPVLLGPVEPLAEWPQLPDDDTESPVLVRDGDGVTAFLQEGCCGVVYARERMRGGTWSPEQEVPCVWSGMSTDYCKVYGAAVGVEGELVALVHLFTGRRTALAISVRAAGQTSWSDPQLISDGYVVAGNTRPTIRGTGAGALLVTFGDFRRGRPDALIAAHLRPGQTWDAATYHRLPNVQWPQVSGLSRRGRAVVIYSNDPGLTAPVLVARFIPGHGWAKPTRIGTGWTENYAVAMGLGGRAVATWLETNTDSTGSTLTTQSQRVRLMTRRGHWSRAWVLARGERGTSGNARVWIHGEAGVAWSPWIGDAVRVAAKPVGEPWQKETIAGGRNGGPLRVVDINPAGNLVLTWVSWREGVGDRLVLALRPRGSNWSAPRIVYTDQDTASGSALVRRSGSAIVAYGDDNLQQGVARRAYLDRDDSG</sequence>
<comment type="caution">
    <text evidence="1">The sequence shown here is derived from an EMBL/GenBank/DDBJ whole genome shotgun (WGS) entry which is preliminary data.</text>
</comment>
<name>A0A2T8F4U2_9ACTN</name>
<organism evidence="1 2">
    <name type="scientific">Nocardioides gansuensis</name>
    <dbReference type="NCBI Taxonomy" id="2138300"/>
    <lineage>
        <taxon>Bacteria</taxon>
        <taxon>Bacillati</taxon>
        <taxon>Actinomycetota</taxon>
        <taxon>Actinomycetes</taxon>
        <taxon>Propionibacteriales</taxon>
        <taxon>Nocardioidaceae</taxon>
        <taxon>Nocardioides</taxon>
    </lineage>
</organism>
<dbReference type="AlphaFoldDB" id="A0A2T8F4U2"/>
<dbReference type="Proteomes" id="UP000246018">
    <property type="component" value="Unassembled WGS sequence"/>
</dbReference>